<accession>A0ACB0ZDU9</accession>
<name>A0ACB0ZDU9_MELEN</name>
<sequence>MFSIFRNLTQKRSKNLRLSQIDQVPLLPNDVHVEVNGEDVESNFTKFGRSVRKFGVTNLVGVICLVILVISNFVFALLYFSVINDNSSRLPAWPDPSNSLLGEYSSASVAADNELCSTIGRDILLQGGNAVDAAISVVICLGVLNAQSSGLGGGHFMTVFNATTKKCSVVDAREVAPSAATENMFKERWNASRYGWEAVAVPGELYGLWIEYKNFGGNVPWHSLIKPTIDLMEEGYPTSYAFAYALKSHEKQIRNDTILSKHFINPKTGKLYKLGEQITTRKNLIDTLKKLANSNDPVEVFYRSNLTKAMVEEFKKHGGIINFEDFVNYRAILRPDSQIVYTKLSNGKIICGPPPPSGSAVTQSILSILDHTFNGNVDFLHRFIEASKFAYAARSDLGDINFVKNASEIVKNITSSEWAQLVRSKISWGTHPDSFYGGSFQALPEDHGTTHISVIDKYGNAVSVTSTINLILGAQVMSESSGIIWNDQMDDFSSPGHPNYFGIPPSPSNFIKPGKRPMSSISPLIIFNKNDNSVISIGAAGGSTIISGVAGAAFHALWLDRNIKQAIDFPRFHNQLRPNFTQFELTMPNRYINALKERGHTFKSEKKITVVTAVQRMSNGTIFANSDWRKGPESEPSARGSGPTILSSSLNTSNQQSRKRTFNKYLEKTNSIDYSKSIMASTRVDLAPRHFSSAQNVQRAVQKMREKEQKAINDQINDVYSKNYIPKKYSKNSLEYGTPVEF</sequence>
<organism evidence="1 2">
    <name type="scientific">Meloidogyne enterolobii</name>
    <name type="common">Root-knot nematode worm</name>
    <name type="synonym">Meloidogyne mayaguensis</name>
    <dbReference type="NCBI Taxonomy" id="390850"/>
    <lineage>
        <taxon>Eukaryota</taxon>
        <taxon>Metazoa</taxon>
        <taxon>Ecdysozoa</taxon>
        <taxon>Nematoda</taxon>
        <taxon>Chromadorea</taxon>
        <taxon>Rhabditida</taxon>
        <taxon>Tylenchina</taxon>
        <taxon>Tylenchomorpha</taxon>
        <taxon>Tylenchoidea</taxon>
        <taxon>Meloidogynidae</taxon>
        <taxon>Meloidogyninae</taxon>
        <taxon>Meloidogyne</taxon>
    </lineage>
</organism>
<reference evidence="1" key="1">
    <citation type="submission" date="2023-11" db="EMBL/GenBank/DDBJ databases">
        <authorList>
            <person name="Poullet M."/>
        </authorList>
    </citation>
    <scope>NUCLEOTIDE SEQUENCE</scope>
    <source>
        <strain evidence="1">E1834</strain>
    </source>
</reference>
<protein>
    <submittedName>
        <fullName evidence="1">Uncharacterized protein</fullName>
    </submittedName>
</protein>
<keyword evidence="2" id="KW-1185">Reference proteome</keyword>
<evidence type="ECO:0000313" key="2">
    <source>
        <dbReference type="Proteomes" id="UP001497535"/>
    </source>
</evidence>
<gene>
    <name evidence="1" type="ORF">MENTE1834_LOCUS23419</name>
</gene>
<dbReference type="EMBL" id="CAVMJV010000030">
    <property type="protein sequence ID" value="CAK5076552.1"/>
    <property type="molecule type" value="Genomic_DNA"/>
</dbReference>
<comment type="caution">
    <text evidence="1">The sequence shown here is derived from an EMBL/GenBank/DDBJ whole genome shotgun (WGS) entry which is preliminary data.</text>
</comment>
<dbReference type="Proteomes" id="UP001497535">
    <property type="component" value="Unassembled WGS sequence"/>
</dbReference>
<evidence type="ECO:0000313" key="1">
    <source>
        <dbReference type="EMBL" id="CAK5076552.1"/>
    </source>
</evidence>
<proteinExistence type="predicted"/>